<evidence type="ECO:0000313" key="3">
    <source>
        <dbReference type="Proteomes" id="UP000182652"/>
    </source>
</evidence>
<keyword evidence="3" id="KW-1185">Reference proteome</keyword>
<gene>
    <name evidence="2" type="ORF">SAMN04489745_0206</name>
</gene>
<evidence type="ECO:0000313" key="2">
    <source>
        <dbReference type="EMBL" id="SEB46142.1"/>
    </source>
</evidence>
<feature type="compositionally biased region" description="Acidic residues" evidence="1">
    <location>
        <begin position="459"/>
        <end position="468"/>
    </location>
</feature>
<dbReference type="InterPro" id="IPR050708">
    <property type="entry name" value="T6SS_VgrG/RHS"/>
</dbReference>
<dbReference type="Proteomes" id="UP000182652">
    <property type="component" value="Unassembled WGS sequence"/>
</dbReference>
<accession>A0A1H4JKI9</accession>
<reference evidence="2 3" key="1">
    <citation type="submission" date="2016-10" db="EMBL/GenBank/DDBJ databases">
        <authorList>
            <person name="de Groot N.N."/>
        </authorList>
    </citation>
    <scope>NUCLEOTIDE SEQUENCE [LARGE SCALE GENOMIC DNA]</scope>
    <source>
        <strain evidence="2 3">DSM 10495</strain>
    </source>
</reference>
<feature type="region of interest" description="Disordered" evidence="1">
    <location>
        <begin position="434"/>
        <end position="491"/>
    </location>
</feature>
<dbReference type="STRING" id="156980.SAMN04489745_0206"/>
<feature type="compositionally biased region" description="Gly residues" evidence="1">
    <location>
        <begin position="441"/>
        <end position="455"/>
    </location>
</feature>
<evidence type="ECO:0000256" key="1">
    <source>
        <dbReference type="SAM" id="MobiDB-lite"/>
    </source>
</evidence>
<feature type="region of interest" description="Disordered" evidence="1">
    <location>
        <begin position="21"/>
        <end position="46"/>
    </location>
</feature>
<dbReference type="InterPro" id="IPR022385">
    <property type="entry name" value="Rhs_assc_core"/>
</dbReference>
<dbReference type="PANTHER" id="PTHR32305:SF15">
    <property type="entry name" value="PROTEIN RHSA-RELATED"/>
    <property type="match status" value="1"/>
</dbReference>
<name>A0A1H4JKI9_9MICC</name>
<organism evidence="2 3">
    <name type="scientific">Arthrobacter woluwensis</name>
    <dbReference type="NCBI Taxonomy" id="156980"/>
    <lineage>
        <taxon>Bacteria</taxon>
        <taxon>Bacillati</taxon>
        <taxon>Actinomycetota</taxon>
        <taxon>Actinomycetes</taxon>
        <taxon>Micrococcales</taxon>
        <taxon>Micrococcaceae</taxon>
        <taxon>Arthrobacter</taxon>
    </lineage>
</organism>
<dbReference type="NCBIfam" id="TIGR03696">
    <property type="entry name" value="Rhs_assc_core"/>
    <property type="match status" value="1"/>
</dbReference>
<dbReference type="EMBL" id="FNSN01000003">
    <property type="protein sequence ID" value="SEB46142.1"/>
    <property type="molecule type" value="Genomic_DNA"/>
</dbReference>
<dbReference type="PANTHER" id="PTHR32305">
    <property type="match status" value="1"/>
</dbReference>
<dbReference type="AlphaFoldDB" id="A0A1H4JKI9"/>
<protein>
    <submittedName>
        <fullName evidence="2">RHS repeat-associated core domain-containing protein</fullName>
    </submittedName>
</protein>
<proteinExistence type="predicted"/>
<dbReference type="Gene3D" id="2.180.10.10">
    <property type="entry name" value="RHS repeat-associated core"/>
    <property type="match status" value="1"/>
</dbReference>
<sequence>MTGRAGQTLKYSADGKITATSGTSGSALNPNPNTAGQSPGTSASGDSSRFYTAAGNLIGIKDATGVTLALGITTAFAPVTGEASATRSYSFLGKTVAQRSAKGGVVQYAIVLGDGVGTAQTLVLPSTATAGVTTVARYTDPYGLIRGPTQQAVGTAALTAQPVQPAGSGTNAASQTGFGAAHGYLGKLADTQSSLTQVGARDYDPVLGVFTAPDPVFNATPVSGSSPYAYAGHDPINYSDPSGLTAVKCDMCGGKPIGEITGVGGGGAAGGASTVLRTLGPSFWDRIASIGRLLGSIASSLQNLGSSGSSGARAGGAGSRYTYYSGDGSVYADSRASLRFYRTSVGSSISYGGGSGAGFEDDYGAGYSPNYGDGGADWGYVPGSGQSSSAGYAAAAAAAAAAAERRAAGLAENARLKAASEAATAKLGKEGLAAQAASGSGSSGGAGNKPPGGTGFSTPDDDENDPDPAEGFSSFRSAKRSMGSPGDGNVYDHVVEQSQISDKRSGFDPRIIHNPRNLNPVPSAINQAKANYYSSVRGFTSNKTIRDWLSGQSFREQYNFSMRITDIIQNGGPLP</sequence>